<gene>
    <name evidence="1" type="ORF">C3928_15080</name>
</gene>
<dbReference type="AlphaFoldDB" id="A0A2S6EU98"/>
<accession>A0A2S6EU98</accession>
<dbReference type="Proteomes" id="UP000239239">
    <property type="component" value="Unassembled WGS sequence"/>
</dbReference>
<reference evidence="1 2" key="1">
    <citation type="submission" date="2018-02" db="EMBL/GenBank/DDBJ databases">
        <title>Draft genome sequences of four Legionella pneumophila clinical strains isolated in Ontario.</title>
        <authorList>
            <person name="Fortuna A."/>
            <person name="Ramnarine R."/>
            <person name="Li A."/>
            <person name="Frantz C."/>
            <person name="Mallo G."/>
        </authorList>
    </citation>
    <scope>NUCLEOTIDE SEQUENCE [LARGE SCALE GENOMIC DNA]</scope>
    <source>
        <strain evidence="1 2">LG61</strain>
    </source>
</reference>
<evidence type="ECO:0000313" key="2">
    <source>
        <dbReference type="Proteomes" id="UP000239239"/>
    </source>
</evidence>
<comment type="caution">
    <text evidence="1">The sequence shown here is derived from an EMBL/GenBank/DDBJ whole genome shotgun (WGS) entry which is preliminary data.</text>
</comment>
<dbReference type="OrthoDB" id="5641583at2"/>
<sequence length="320" mass="36093">MLKRCYLLILLMFVLASCAHHKPQTPPAEVKKQGTSSTRQFRQVSSFNQIVVQGRLNVNLHTGYNKPEVMLRGDPRDLVQVRTIVKQNTLYVSLGQGYPDYGAVTVDIKTKFLNRFRYEGAGLVTGNNLRTSYLDLYLANEGTTRLAGNIGLQKLEAVGNGVTQINGVSSRNLQIVLKGDPKVLISGFVNLRQLDMYGKGTLSLYWIKSDTLTIRAKKAAKIQLAGIVNRLDVELWDFAQFKGKYLRAQRSFVKTHDKSMAEISAVNHQSSLATDASDIYYYNLSKTRADFMAFNGSVLDMREWGQSDLKDFDRYNKQFP</sequence>
<dbReference type="Gene3D" id="2.160.20.120">
    <property type="match status" value="1"/>
</dbReference>
<organism evidence="1 2">
    <name type="scientific">Legionella pneumophila</name>
    <dbReference type="NCBI Taxonomy" id="446"/>
    <lineage>
        <taxon>Bacteria</taxon>
        <taxon>Pseudomonadati</taxon>
        <taxon>Pseudomonadota</taxon>
        <taxon>Gammaproteobacteria</taxon>
        <taxon>Legionellales</taxon>
        <taxon>Legionellaceae</taxon>
        <taxon>Legionella</taxon>
    </lineage>
</organism>
<dbReference type="PROSITE" id="PS51257">
    <property type="entry name" value="PROKAR_LIPOPROTEIN"/>
    <property type="match status" value="1"/>
</dbReference>
<dbReference type="EMBL" id="PQWY01000021">
    <property type="protein sequence ID" value="PPK28763.1"/>
    <property type="molecule type" value="Genomic_DNA"/>
</dbReference>
<evidence type="ECO:0000313" key="1">
    <source>
        <dbReference type="EMBL" id="PPK28763.1"/>
    </source>
</evidence>
<name>A0A2S6EU98_LEGPN</name>
<protein>
    <submittedName>
        <fullName evidence="1">Uncharacterized protein</fullName>
    </submittedName>
</protein>
<proteinExistence type="predicted"/>
<dbReference type="Pfam" id="PF10988">
    <property type="entry name" value="DUF2807"/>
    <property type="match status" value="1"/>
</dbReference>
<dbReference type="InterPro" id="IPR021255">
    <property type="entry name" value="DUF2807"/>
</dbReference>
<dbReference type="RefSeq" id="WP_027228750.1">
    <property type="nucleotide sequence ID" value="NZ_CP017601.1"/>
</dbReference>